<evidence type="ECO:0000256" key="2">
    <source>
        <dbReference type="ARBA" id="ARBA00005532"/>
    </source>
</evidence>
<dbReference type="PANTHER" id="PTHR43226:SF4">
    <property type="entry name" value="XAA-PRO AMINOPEPTIDASE 3"/>
    <property type="match status" value="1"/>
</dbReference>
<dbReference type="CDD" id="cd14275">
    <property type="entry name" value="UBA_EF-Ts"/>
    <property type="match status" value="1"/>
</dbReference>
<dbReference type="SUPFAM" id="SSF55920">
    <property type="entry name" value="Creatinase/aminopeptidase"/>
    <property type="match status" value="1"/>
</dbReference>
<dbReference type="InterPro" id="IPR000994">
    <property type="entry name" value="Pept_M24"/>
</dbReference>
<dbReference type="NCBIfam" id="TIGR00116">
    <property type="entry name" value="tsf"/>
    <property type="match status" value="1"/>
</dbReference>
<dbReference type="Gene3D" id="3.90.230.10">
    <property type="entry name" value="Creatinase/methionine aminopeptidase superfamily"/>
    <property type="match status" value="1"/>
</dbReference>
<comment type="function">
    <text evidence="9 10">Associates with the EF-Tu.GDP complex and induces the exchange of GDP to GTP. It remains bound to the aminoacyl-tRNA.EF-Tu.GTP complex up to the GTP hydrolysis stage on the ribosome.</text>
</comment>
<dbReference type="Gene3D" id="3.30.479.20">
    <property type="entry name" value="Elongation factor Ts, dimerisation domain"/>
    <property type="match status" value="2"/>
</dbReference>
<dbReference type="Gene3D" id="1.10.8.10">
    <property type="entry name" value="DNA helicase RuvA subunit, C-terminal domain"/>
    <property type="match status" value="1"/>
</dbReference>
<name>A0A553P0E2_TIGCA</name>
<comment type="cofactor">
    <cofactor evidence="1">
        <name>Mn(2+)</name>
        <dbReference type="ChEBI" id="CHEBI:29035"/>
    </cofactor>
</comment>
<dbReference type="InterPro" id="IPR007865">
    <property type="entry name" value="Aminopep_P_N"/>
</dbReference>
<evidence type="ECO:0000256" key="9">
    <source>
        <dbReference type="HAMAP-Rule" id="MF_03135"/>
    </source>
</evidence>
<dbReference type="STRING" id="6832.A0A553P0E2"/>
<evidence type="ECO:0000256" key="3">
    <source>
        <dbReference type="ARBA" id="ARBA00008766"/>
    </source>
</evidence>
<feature type="domain" description="Aminopeptidase P N-terminal" evidence="11">
    <location>
        <begin position="58"/>
        <end position="214"/>
    </location>
</feature>
<dbReference type="InterPro" id="IPR018101">
    <property type="entry name" value="Transl_elong_Ts_CS"/>
</dbReference>
<dbReference type="InterPro" id="IPR036402">
    <property type="entry name" value="EF-Ts_dimer_sf"/>
</dbReference>
<dbReference type="PANTHER" id="PTHR43226">
    <property type="entry name" value="XAA-PRO AMINOPEPTIDASE 3"/>
    <property type="match status" value="1"/>
</dbReference>
<dbReference type="InterPro" id="IPR009060">
    <property type="entry name" value="UBA-like_sf"/>
</dbReference>
<comment type="caution">
    <text evidence="12">The sequence shown here is derived from an EMBL/GenBank/DDBJ whole genome shotgun (WGS) entry which is preliminary data.</text>
</comment>
<sequence>MSASGLRGLSHLWRPLWRHRAPPTPPATLACSSSPIGQPTPLTHGHLFGDADEVCPGIPRAEFGQRRSRLAQRILAGPAATKSLGRASPLTHARYQHHVMVIPAARRKYMIDRIPYFFRQDTDFRYLTGSLEPDGALIIAIGPESQASTLFVRDANAREAMWEGARTAVTEESRAHFGLDQILPLSHLSNFLSSYAKTHVEYLLWYDYLNPTHDELHKVVLDFMHGGGHQGIESPRSDIQALRVIKSEAEVALMRRSCDIAAQSIATTMSRSQRLKTEAEFFATVDYECRMRGAEYLAYPPVVASGDNANVIHYTQCTQQVQAGELILMDAGCELHGYTSDITRTWPVRGVFSEPQKVLYEMVLDVQQRVLQNLEQVGQATVDSLFKEMQGYLQVGLQSIGLIPSSDSPYHMMSKVQTFCPHHVSHYLGMDVHDTALVSKSINFKPNMVITVEPGLYIPQSMKSVPEEFRGIGIRIEDDVLITSSGYEVLSKSCPKTIDQIEMLIQSSTTSSNSLAAKKPVSQLGQLRKETGYSLSLCKKALENNDQDIDQAKAWLEKQALELGWAKAQKLGGRNATQGLVGVLTRDNIASMVELNCETDFVARNTQFMDLLHDISLANLENAIPNSSEHLSVKHTSKSDLESLACSSSGQKLSDIIALNIGQIGENIVIKRGVTLSTGSGLAVFGSTHPNVSKDPNRVQCGRFGSLIALSKDGTGELEEGKTMDSVARQLCQHIVGWNPLRLGDLANFNLANIKPDDETPAKPLVIDGDDMPPEDEQDLRNRELENATIRDHEELIYQPFILDQEITVGELLITNGLVVHDFVRFELGKS</sequence>
<dbReference type="GO" id="GO:0005739">
    <property type="term" value="C:mitochondrion"/>
    <property type="evidence" value="ECO:0007669"/>
    <property type="project" value="UniProtKB-SubCell"/>
</dbReference>
<dbReference type="Pfam" id="PF00889">
    <property type="entry name" value="EF_TS"/>
    <property type="match status" value="1"/>
</dbReference>
<evidence type="ECO:0000313" key="12">
    <source>
        <dbReference type="EMBL" id="TRY71156.1"/>
    </source>
</evidence>
<dbReference type="CDD" id="cd01087">
    <property type="entry name" value="Prolidase"/>
    <property type="match status" value="1"/>
</dbReference>
<dbReference type="SUPFAM" id="SSF54713">
    <property type="entry name" value="Elongation factor Ts (EF-Ts), dimerisation domain"/>
    <property type="match status" value="1"/>
</dbReference>
<comment type="similarity">
    <text evidence="3">Belongs to the peptidase M24B family.</text>
</comment>
<dbReference type="PROSITE" id="PS01127">
    <property type="entry name" value="EF_TS_2"/>
    <property type="match status" value="1"/>
</dbReference>
<dbReference type="GO" id="GO:0003746">
    <property type="term" value="F:translation elongation factor activity"/>
    <property type="evidence" value="ECO:0007669"/>
    <property type="project" value="UniProtKB-UniRule"/>
</dbReference>
<dbReference type="AlphaFoldDB" id="A0A553P0E2"/>
<dbReference type="HAMAP" id="MF_00050">
    <property type="entry name" value="EF_Ts"/>
    <property type="match status" value="1"/>
</dbReference>
<keyword evidence="7 9" id="KW-0648">Protein biosynthesis</keyword>
<accession>A0A553P0E2</accession>
<protein>
    <recommendedName>
        <fullName evidence="9">Elongation factor Ts, mitochondrial</fullName>
        <shortName evidence="9">EF-Ts</shortName>
        <shortName evidence="9">EF-TsMt</shortName>
    </recommendedName>
</protein>
<evidence type="ECO:0000256" key="1">
    <source>
        <dbReference type="ARBA" id="ARBA00001936"/>
    </source>
</evidence>
<dbReference type="GO" id="GO:0006508">
    <property type="term" value="P:proteolysis"/>
    <property type="evidence" value="ECO:0007669"/>
    <property type="project" value="TreeGrafter"/>
</dbReference>
<dbReference type="GO" id="GO:0030145">
    <property type="term" value="F:manganese ion binding"/>
    <property type="evidence" value="ECO:0007669"/>
    <property type="project" value="InterPro"/>
</dbReference>
<dbReference type="Pfam" id="PF05195">
    <property type="entry name" value="AMP_N"/>
    <property type="match status" value="1"/>
</dbReference>
<dbReference type="SMART" id="SM01011">
    <property type="entry name" value="AMP_N"/>
    <property type="match status" value="1"/>
</dbReference>
<evidence type="ECO:0000259" key="11">
    <source>
        <dbReference type="SMART" id="SM01011"/>
    </source>
</evidence>
<evidence type="ECO:0000256" key="7">
    <source>
        <dbReference type="ARBA" id="ARBA00022917"/>
    </source>
</evidence>
<dbReference type="Pfam" id="PF00557">
    <property type="entry name" value="Peptidase_M24"/>
    <property type="match status" value="1"/>
</dbReference>
<dbReference type="EMBL" id="VCGU01000009">
    <property type="protein sequence ID" value="TRY71156.1"/>
    <property type="molecule type" value="Genomic_DNA"/>
</dbReference>
<dbReference type="InterPro" id="IPR036005">
    <property type="entry name" value="Creatinase/aminopeptidase-like"/>
</dbReference>
<dbReference type="InterPro" id="IPR001816">
    <property type="entry name" value="Transl_elong_EFTs/EF1B"/>
</dbReference>
<keyword evidence="4" id="KW-0479">Metal-binding</keyword>
<evidence type="ECO:0000256" key="6">
    <source>
        <dbReference type="ARBA" id="ARBA00022801"/>
    </source>
</evidence>
<dbReference type="Proteomes" id="UP000318571">
    <property type="component" value="Chromosome 9"/>
</dbReference>
<proteinExistence type="inferred from homology"/>
<comment type="subcellular location">
    <subcellularLocation>
        <location evidence="9">Mitochondrion</location>
    </subcellularLocation>
</comment>
<keyword evidence="6" id="KW-0378">Hydrolase</keyword>
<keyword evidence="13" id="KW-1185">Reference proteome</keyword>
<keyword evidence="5 9" id="KW-0251">Elongation factor</keyword>
<dbReference type="InterPro" id="IPR014039">
    <property type="entry name" value="Transl_elong_EFTs/EF1B_dimer"/>
</dbReference>
<dbReference type="Gene3D" id="3.40.350.10">
    <property type="entry name" value="Creatinase/prolidase N-terminal domain"/>
    <property type="match status" value="1"/>
</dbReference>
<dbReference type="InterPro" id="IPR029149">
    <property type="entry name" value="Creatin/AminoP/Spt16_N"/>
</dbReference>
<evidence type="ECO:0000256" key="4">
    <source>
        <dbReference type="ARBA" id="ARBA00022723"/>
    </source>
</evidence>
<dbReference type="SUPFAM" id="SSF46934">
    <property type="entry name" value="UBA-like"/>
    <property type="match status" value="1"/>
</dbReference>
<gene>
    <name evidence="12" type="ORF">TCAL_09289</name>
</gene>
<comment type="similarity">
    <text evidence="2 9 10">Belongs to the EF-Ts family.</text>
</comment>
<keyword evidence="9" id="KW-0496">Mitochondrion</keyword>
<organism evidence="12 13">
    <name type="scientific">Tigriopus californicus</name>
    <name type="common">Marine copepod</name>
    <dbReference type="NCBI Taxonomy" id="6832"/>
    <lineage>
        <taxon>Eukaryota</taxon>
        <taxon>Metazoa</taxon>
        <taxon>Ecdysozoa</taxon>
        <taxon>Arthropoda</taxon>
        <taxon>Crustacea</taxon>
        <taxon>Multicrustacea</taxon>
        <taxon>Hexanauplia</taxon>
        <taxon>Copepoda</taxon>
        <taxon>Harpacticoida</taxon>
        <taxon>Harpacticidae</taxon>
        <taxon>Tigriopus</taxon>
    </lineage>
</organism>
<dbReference type="Pfam" id="PF25025">
    <property type="entry name" value="EF-Ts_N"/>
    <property type="match status" value="1"/>
</dbReference>
<evidence type="ECO:0000256" key="10">
    <source>
        <dbReference type="RuleBase" id="RU000642"/>
    </source>
</evidence>
<dbReference type="GO" id="GO:0070006">
    <property type="term" value="F:metalloaminopeptidase activity"/>
    <property type="evidence" value="ECO:0007669"/>
    <property type="project" value="InterPro"/>
</dbReference>
<evidence type="ECO:0000313" key="13">
    <source>
        <dbReference type="Proteomes" id="UP000318571"/>
    </source>
</evidence>
<evidence type="ECO:0000256" key="8">
    <source>
        <dbReference type="ARBA" id="ARBA00023211"/>
    </source>
</evidence>
<dbReference type="PROSITE" id="PS51257">
    <property type="entry name" value="PROKAR_LIPOPROTEIN"/>
    <property type="match status" value="1"/>
</dbReference>
<evidence type="ECO:0000256" key="5">
    <source>
        <dbReference type="ARBA" id="ARBA00022768"/>
    </source>
</evidence>
<dbReference type="InterPro" id="IPR052433">
    <property type="entry name" value="X-Pro_dipept-like"/>
</dbReference>
<reference evidence="12 13" key="1">
    <citation type="journal article" date="2018" name="Nat. Ecol. Evol.">
        <title>Genomic signatures of mitonuclear coevolution across populations of Tigriopus californicus.</title>
        <authorList>
            <person name="Barreto F.S."/>
            <person name="Watson E.T."/>
            <person name="Lima T.G."/>
            <person name="Willett C.S."/>
            <person name="Edmands S."/>
            <person name="Li W."/>
            <person name="Burton R.S."/>
        </authorList>
    </citation>
    <scope>NUCLEOTIDE SEQUENCE [LARGE SCALE GENOMIC DNA]</scope>
    <source>
        <strain evidence="12 13">San Diego</strain>
    </source>
</reference>
<dbReference type="SUPFAM" id="SSF53092">
    <property type="entry name" value="Creatinase/prolidase N-terminal domain"/>
    <property type="match status" value="1"/>
</dbReference>
<keyword evidence="8" id="KW-0464">Manganese</keyword>